<feature type="coiled-coil region" evidence="1">
    <location>
        <begin position="44"/>
        <end position="82"/>
    </location>
</feature>
<proteinExistence type="predicted"/>
<accession>A0A8H6S9C8</accession>
<dbReference type="AlphaFoldDB" id="A0A8H6S9C8"/>
<dbReference type="Proteomes" id="UP000636479">
    <property type="component" value="Unassembled WGS sequence"/>
</dbReference>
<dbReference type="Pfam" id="PF07956">
    <property type="entry name" value="DUF1690"/>
    <property type="match status" value="1"/>
</dbReference>
<dbReference type="RefSeq" id="XP_037216591.1">
    <property type="nucleotide sequence ID" value="XM_037367197.1"/>
</dbReference>
<keyword evidence="3" id="KW-1185">Reference proteome</keyword>
<evidence type="ECO:0000256" key="1">
    <source>
        <dbReference type="SAM" id="Coils"/>
    </source>
</evidence>
<evidence type="ECO:0000313" key="2">
    <source>
        <dbReference type="EMBL" id="KAF7295228.1"/>
    </source>
</evidence>
<dbReference type="EMBL" id="JACAZF010000009">
    <property type="protein sequence ID" value="KAF7295228.1"/>
    <property type="molecule type" value="Genomic_DNA"/>
</dbReference>
<dbReference type="GeneID" id="59349713"/>
<dbReference type="OrthoDB" id="5544375at2759"/>
<dbReference type="InterPro" id="IPR012471">
    <property type="entry name" value="DUF1690"/>
</dbReference>
<evidence type="ECO:0008006" key="4">
    <source>
        <dbReference type="Google" id="ProtNLM"/>
    </source>
</evidence>
<keyword evidence="1" id="KW-0175">Coiled coil</keyword>
<gene>
    <name evidence="2" type="ORF">MIND_01061700</name>
</gene>
<organism evidence="2 3">
    <name type="scientific">Mycena indigotica</name>
    <dbReference type="NCBI Taxonomy" id="2126181"/>
    <lineage>
        <taxon>Eukaryota</taxon>
        <taxon>Fungi</taxon>
        <taxon>Dikarya</taxon>
        <taxon>Basidiomycota</taxon>
        <taxon>Agaricomycotina</taxon>
        <taxon>Agaricomycetes</taxon>
        <taxon>Agaricomycetidae</taxon>
        <taxon>Agaricales</taxon>
        <taxon>Marasmiineae</taxon>
        <taxon>Mycenaceae</taxon>
        <taxon>Mycena</taxon>
    </lineage>
</organism>
<reference evidence="2" key="1">
    <citation type="submission" date="2020-05" db="EMBL/GenBank/DDBJ databases">
        <title>Mycena genomes resolve the evolution of fungal bioluminescence.</title>
        <authorList>
            <person name="Tsai I.J."/>
        </authorList>
    </citation>
    <scope>NUCLEOTIDE SEQUENCE</scope>
    <source>
        <strain evidence="2">171206Taipei</strain>
    </source>
</reference>
<name>A0A8H6S9C8_9AGAR</name>
<protein>
    <recommendedName>
        <fullName evidence="4">MICOS complex subunit mic19</fullName>
    </recommendedName>
</protein>
<sequence length="179" mass="20333">MGSSHSQPVAPVEFDQNLLNALADNALSPNPSPARQNSLDAQIQARIQAELEQLRAEEKKVREQIEAALEKENLDRERALANDPDSVASSASLLVDLDEVRAKVDRFHARKDLAQYPIVQEARDKLVACYKNNTTTPLDCWQQVSLFKTSVSQLEQVRPFYFIVLQLYHLRQQHIKSLQ</sequence>
<comment type="caution">
    <text evidence="2">The sequence shown here is derived from an EMBL/GenBank/DDBJ whole genome shotgun (WGS) entry which is preliminary data.</text>
</comment>
<evidence type="ECO:0000313" key="3">
    <source>
        <dbReference type="Proteomes" id="UP000636479"/>
    </source>
</evidence>